<dbReference type="GO" id="GO:0006741">
    <property type="term" value="P:NADP+ biosynthetic process"/>
    <property type="evidence" value="ECO:0007669"/>
    <property type="project" value="InterPro"/>
</dbReference>
<proteinExistence type="inferred from homology"/>
<accession>A0AAV1ICJ0</accession>
<protein>
    <recommendedName>
        <fullName evidence="11">NAD kinase</fullName>
    </recommendedName>
</protein>
<dbReference type="InterPro" id="IPR017437">
    <property type="entry name" value="ATP-NAD_kinase_PpnK-typ_C"/>
</dbReference>
<keyword evidence="2" id="KW-0808">Transferase</keyword>
<dbReference type="FunFam" id="2.60.200.30:FF:000009">
    <property type="entry name" value="Poly(P)/ATP NAD kinase"/>
    <property type="match status" value="1"/>
</dbReference>
<keyword evidence="10" id="KW-1185">Reference proteome</keyword>
<dbReference type="InterPro" id="IPR002504">
    <property type="entry name" value="NADK"/>
</dbReference>
<dbReference type="AlphaFoldDB" id="A0AAV1ICJ0"/>
<dbReference type="SUPFAM" id="SSF111331">
    <property type="entry name" value="NAD kinase/diacylglycerol kinase-like"/>
    <property type="match status" value="1"/>
</dbReference>
<reference evidence="9 10" key="1">
    <citation type="submission" date="2023-10" db="EMBL/GenBank/DDBJ databases">
        <authorList>
            <person name="Maclean D."/>
            <person name="Macfadyen A."/>
        </authorList>
    </citation>
    <scope>NUCLEOTIDE SEQUENCE [LARGE SCALE GENOMIC DNA]</scope>
</reference>
<dbReference type="InterPro" id="IPR016064">
    <property type="entry name" value="NAD/diacylglycerol_kinase_sf"/>
</dbReference>
<evidence type="ECO:0008006" key="11">
    <source>
        <dbReference type="Google" id="ProtNLM"/>
    </source>
</evidence>
<comment type="caution">
    <text evidence="9">The sequence shown here is derived from an EMBL/GenBank/DDBJ whole genome shotgun (WGS) entry which is preliminary data.</text>
</comment>
<dbReference type="InterPro" id="IPR017438">
    <property type="entry name" value="ATP-NAD_kinase_N"/>
</dbReference>
<keyword evidence="5" id="KW-0067">ATP-binding</keyword>
<evidence type="ECO:0000256" key="7">
    <source>
        <dbReference type="ARBA" id="ARBA00023027"/>
    </source>
</evidence>
<keyword evidence="6" id="KW-0521">NADP</keyword>
<evidence type="ECO:0000256" key="1">
    <source>
        <dbReference type="ARBA" id="ARBA00010995"/>
    </source>
</evidence>
<keyword evidence="3" id="KW-0547">Nucleotide-binding</keyword>
<evidence type="ECO:0000256" key="4">
    <source>
        <dbReference type="ARBA" id="ARBA00022777"/>
    </source>
</evidence>
<feature type="region of interest" description="Disordered" evidence="8">
    <location>
        <begin position="63"/>
        <end position="115"/>
    </location>
</feature>
<feature type="compositionally biased region" description="Basic and acidic residues" evidence="8">
    <location>
        <begin position="63"/>
        <end position="74"/>
    </location>
</feature>
<dbReference type="Gene3D" id="3.40.50.10330">
    <property type="entry name" value="Probable inorganic polyphosphate/atp-NAD kinase, domain 1"/>
    <property type="match status" value="1"/>
</dbReference>
<dbReference type="Pfam" id="PF20143">
    <property type="entry name" value="NAD_kinase_C"/>
    <property type="match status" value="1"/>
</dbReference>
<dbReference type="Gene3D" id="2.60.200.30">
    <property type="entry name" value="Probable inorganic polyphosphate/atp-NAD kinase, domain 2"/>
    <property type="match status" value="1"/>
</dbReference>
<evidence type="ECO:0000256" key="3">
    <source>
        <dbReference type="ARBA" id="ARBA00022741"/>
    </source>
</evidence>
<dbReference type="GO" id="GO:0019674">
    <property type="term" value="P:NAD+ metabolic process"/>
    <property type="evidence" value="ECO:0007669"/>
    <property type="project" value="InterPro"/>
</dbReference>
<keyword evidence="4" id="KW-0418">Kinase</keyword>
<dbReference type="GO" id="GO:0005524">
    <property type="term" value="F:ATP binding"/>
    <property type="evidence" value="ECO:0007669"/>
    <property type="project" value="UniProtKB-KW"/>
</dbReference>
<evidence type="ECO:0000256" key="8">
    <source>
        <dbReference type="SAM" id="MobiDB-lite"/>
    </source>
</evidence>
<evidence type="ECO:0000256" key="6">
    <source>
        <dbReference type="ARBA" id="ARBA00022857"/>
    </source>
</evidence>
<evidence type="ECO:0000313" key="9">
    <source>
        <dbReference type="EMBL" id="CAK0783740.1"/>
    </source>
</evidence>
<keyword evidence="7" id="KW-0520">NAD</keyword>
<comment type="similarity">
    <text evidence="1">Belongs to the NAD kinase family.</text>
</comment>
<gene>
    <name evidence="9" type="ORF">CVIRNUC_006939</name>
</gene>
<evidence type="ECO:0000256" key="5">
    <source>
        <dbReference type="ARBA" id="ARBA00022840"/>
    </source>
</evidence>
<name>A0AAV1ICJ0_9CHLO</name>
<sequence length="488" mass="54880">MRALETGINSLEGGRKYFSGHNLRSTNGTSVPWQRLTSQPCLCKQKQKTRVNATKLQRQDTVKIREKRRQKEQEEAASAPPVQAPGIKKVEENGDGPLVLPDFTPLTNGNSPRNWPKKADLYLVRTDGMSCSRETVRASGCLSFAHPSTQQQLLVWRGHPRCVMVLKKLGDEQREAFLRVLRFLGQEEDMHVIVEPHEYLKLSSEEDMDFVDTYNHAEGDKLHQHVDFVVCLGGDGTILHASSLFQWAIPPVISFSAGSLGFLTNHSLANVESDLKAVIYGSEDLDQCSLEEEMRGVHITLRMRLECKIVRRDPDEDTAAEERYEVMNEVVVDRGANPYLAKIECWERDTLITKVQADGVMLATPTGSTAYSVAAGGSMVHPNVPAILFTPICPHSLSFRPVVLPDYAELELRIPADARCPAWVCFDGKQRQELHRGDAVRIRMSTNPVPTISQTDQTRDWFGSLERCFGWNDRAEQKPLGHVRRPDN</sequence>
<dbReference type="PANTHER" id="PTHR20275">
    <property type="entry name" value="NAD KINASE"/>
    <property type="match status" value="1"/>
</dbReference>
<dbReference type="GO" id="GO:0003951">
    <property type="term" value="F:NAD+ kinase activity"/>
    <property type="evidence" value="ECO:0007669"/>
    <property type="project" value="InterPro"/>
</dbReference>
<dbReference type="HAMAP" id="MF_00361">
    <property type="entry name" value="NAD_kinase"/>
    <property type="match status" value="1"/>
</dbReference>
<organism evidence="9 10">
    <name type="scientific">Coccomyxa viridis</name>
    <dbReference type="NCBI Taxonomy" id="1274662"/>
    <lineage>
        <taxon>Eukaryota</taxon>
        <taxon>Viridiplantae</taxon>
        <taxon>Chlorophyta</taxon>
        <taxon>core chlorophytes</taxon>
        <taxon>Trebouxiophyceae</taxon>
        <taxon>Trebouxiophyceae incertae sedis</taxon>
        <taxon>Coccomyxaceae</taxon>
        <taxon>Coccomyxa</taxon>
    </lineage>
</organism>
<dbReference type="Proteomes" id="UP001314263">
    <property type="component" value="Unassembled WGS sequence"/>
</dbReference>
<evidence type="ECO:0000313" key="10">
    <source>
        <dbReference type="Proteomes" id="UP001314263"/>
    </source>
</evidence>
<evidence type="ECO:0000256" key="2">
    <source>
        <dbReference type="ARBA" id="ARBA00022679"/>
    </source>
</evidence>
<dbReference type="Pfam" id="PF01513">
    <property type="entry name" value="NAD_kinase"/>
    <property type="match status" value="1"/>
</dbReference>
<dbReference type="PANTHER" id="PTHR20275:SF6">
    <property type="entry name" value="NAD KINASE 2, CHLOROPLASTIC"/>
    <property type="match status" value="1"/>
</dbReference>
<dbReference type="EMBL" id="CAUYUE010000009">
    <property type="protein sequence ID" value="CAK0783740.1"/>
    <property type="molecule type" value="Genomic_DNA"/>
</dbReference>